<dbReference type="OMA" id="RIRIVVM"/>
<sequence length="344" mass="39769">MVSDMNSTTNDSLTVEIEEPLYLSLIEAGAFLLISIVGIFCNLLAFTVMIRHQSFKNAFGRLATCYTFSNIGILIIFIVWTTPWTIWMIPSGLHYINLRIGSLTIFFYQVALHCHLFISINRFFAITFPIRYRKMFTLYATNVIIAFFATASFLYSCVYFIDGCDFFYIHSPPGWTYSMEPCTQVLALYVDYYYNYFIFFVFLALDVITIVQLRSRRRKVLARQQMMNGHQAREDAKKESRELRFLAQAALSTFTNLVLYCCGCFAVKDPRFQLLCYSLCWQLIHALAGVIFVAFNPEIRRHLPLMKRFSPGTMTAAAVSVRPVVTTTAETNRIRIVVMKSRRK</sequence>
<reference evidence="8" key="1">
    <citation type="submission" date="2020-12" db="UniProtKB">
        <authorList>
            <consortium name="WormBaseParasite"/>
        </authorList>
    </citation>
    <scope>IDENTIFICATION</scope>
    <source>
        <strain evidence="8">MHco3</strain>
    </source>
</reference>
<dbReference type="WBParaSite" id="HCON_00040865-00001">
    <property type="protein sequence ID" value="HCON_00040865-00001"/>
    <property type="gene ID" value="HCON_00040865"/>
</dbReference>
<dbReference type="InterPro" id="IPR017452">
    <property type="entry name" value="GPCR_Rhodpsn_7TM"/>
</dbReference>
<evidence type="ECO:0000256" key="1">
    <source>
        <dbReference type="ARBA" id="ARBA00004370"/>
    </source>
</evidence>
<feature type="transmembrane region" description="Helical" evidence="5">
    <location>
        <begin position="274"/>
        <end position="295"/>
    </location>
</feature>
<protein>
    <submittedName>
        <fullName evidence="8">G_PROTEIN_RECEP_F1_2 domain-containing protein</fullName>
    </submittedName>
</protein>
<dbReference type="GO" id="GO:0016020">
    <property type="term" value="C:membrane"/>
    <property type="evidence" value="ECO:0007669"/>
    <property type="project" value="UniProtKB-SubCell"/>
</dbReference>
<feature type="transmembrane region" description="Helical" evidence="5">
    <location>
        <begin position="20"/>
        <end position="46"/>
    </location>
</feature>
<feature type="transmembrane region" description="Helical" evidence="5">
    <location>
        <begin position="58"/>
        <end position="80"/>
    </location>
</feature>
<accession>A0A7I5E741</accession>
<dbReference type="Proteomes" id="UP000025227">
    <property type="component" value="Unplaced"/>
</dbReference>
<feature type="transmembrane region" description="Helical" evidence="5">
    <location>
        <begin position="245"/>
        <end position="268"/>
    </location>
</feature>
<dbReference type="InterPro" id="IPR019430">
    <property type="entry name" value="7TM_GPCR_serpentine_rcpt_Srx"/>
</dbReference>
<evidence type="ECO:0000313" key="7">
    <source>
        <dbReference type="Proteomes" id="UP000025227"/>
    </source>
</evidence>
<feature type="transmembrane region" description="Helical" evidence="5">
    <location>
        <begin position="193"/>
        <end position="213"/>
    </location>
</feature>
<name>A0A7I5E741_HAECO</name>
<dbReference type="Pfam" id="PF10328">
    <property type="entry name" value="7TM_GPCR_Srx"/>
    <property type="match status" value="1"/>
</dbReference>
<evidence type="ECO:0000256" key="4">
    <source>
        <dbReference type="ARBA" id="ARBA00023136"/>
    </source>
</evidence>
<comment type="subcellular location">
    <subcellularLocation>
        <location evidence="1">Membrane</location>
    </subcellularLocation>
</comment>
<feature type="transmembrane region" description="Helical" evidence="5">
    <location>
        <begin position="100"/>
        <end position="124"/>
    </location>
</feature>
<keyword evidence="7" id="KW-1185">Reference proteome</keyword>
<keyword evidence="3 5" id="KW-1133">Transmembrane helix</keyword>
<dbReference type="CDD" id="cd00637">
    <property type="entry name" value="7tm_classA_rhodopsin-like"/>
    <property type="match status" value="1"/>
</dbReference>
<dbReference type="OrthoDB" id="5825164at2759"/>
<evidence type="ECO:0000259" key="6">
    <source>
        <dbReference type="PROSITE" id="PS50262"/>
    </source>
</evidence>
<dbReference type="Gene3D" id="1.20.1070.10">
    <property type="entry name" value="Rhodopsin 7-helix transmembrane proteins"/>
    <property type="match status" value="1"/>
</dbReference>
<keyword evidence="2 5" id="KW-0812">Transmembrane</keyword>
<evidence type="ECO:0000256" key="3">
    <source>
        <dbReference type="ARBA" id="ARBA00022989"/>
    </source>
</evidence>
<feature type="domain" description="G-protein coupled receptors family 1 profile" evidence="6">
    <location>
        <begin position="41"/>
        <end position="247"/>
    </location>
</feature>
<dbReference type="PROSITE" id="PS50096">
    <property type="entry name" value="IQ"/>
    <property type="match status" value="1"/>
</dbReference>
<evidence type="ECO:0000256" key="5">
    <source>
        <dbReference type="SAM" id="Phobius"/>
    </source>
</evidence>
<dbReference type="PANTHER" id="PTHR23017">
    <property type="entry name" value="SERPENTINE RECEPTOR, CLASS X"/>
    <property type="match status" value="1"/>
</dbReference>
<dbReference type="PANTHER" id="PTHR23017:SF3">
    <property type="entry name" value="G-PROTEIN COUPLED RECEPTORS FAMILY 1 PROFILE DOMAIN-CONTAINING PROTEIN"/>
    <property type="match status" value="1"/>
</dbReference>
<organism evidence="7 8">
    <name type="scientific">Haemonchus contortus</name>
    <name type="common">Barber pole worm</name>
    <dbReference type="NCBI Taxonomy" id="6289"/>
    <lineage>
        <taxon>Eukaryota</taxon>
        <taxon>Metazoa</taxon>
        <taxon>Ecdysozoa</taxon>
        <taxon>Nematoda</taxon>
        <taxon>Chromadorea</taxon>
        <taxon>Rhabditida</taxon>
        <taxon>Rhabditina</taxon>
        <taxon>Rhabditomorpha</taxon>
        <taxon>Strongyloidea</taxon>
        <taxon>Trichostrongylidae</taxon>
        <taxon>Haemonchus</taxon>
    </lineage>
</organism>
<evidence type="ECO:0000256" key="2">
    <source>
        <dbReference type="ARBA" id="ARBA00022692"/>
    </source>
</evidence>
<evidence type="ECO:0000313" key="8">
    <source>
        <dbReference type="WBParaSite" id="HCON_00040865-00001"/>
    </source>
</evidence>
<proteinExistence type="predicted"/>
<feature type="transmembrane region" description="Helical" evidence="5">
    <location>
        <begin position="136"/>
        <end position="161"/>
    </location>
</feature>
<dbReference type="PROSITE" id="PS50262">
    <property type="entry name" value="G_PROTEIN_RECEP_F1_2"/>
    <property type="match status" value="1"/>
</dbReference>
<keyword evidence="4 5" id="KW-0472">Membrane</keyword>
<dbReference type="AlphaFoldDB" id="A0A7I5E741"/>
<dbReference type="SUPFAM" id="SSF81321">
    <property type="entry name" value="Family A G protein-coupled receptor-like"/>
    <property type="match status" value="1"/>
</dbReference>